<evidence type="ECO:0000313" key="3">
    <source>
        <dbReference type="Proteomes" id="UP000249739"/>
    </source>
</evidence>
<accession>A0A2W5FPC4</accession>
<keyword evidence="1" id="KW-0812">Transmembrane</keyword>
<comment type="caution">
    <text evidence="1">Lacks conserved residue(s) required for the propagation of feature annotation.</text>
</comment>
<comment type="similarity">
    <text evidence="1">Belongs to the MlaE permease family.</text>
</comment>
<dbReference type="GO" id="GO:0005548">
    <property type="term" value="F:phospholipid transporter activity"/>
    <property type="evidence" value="ECO:0007669"/>
    <property type="project" value="TreeGrafter"/>
</dbReference>
<proteinExistence type="inferred from homology"/>
<dbReference type="InterPro" id="IPR030802">
    <property type="entry name" value="Permease_MalE"/>
</dbReference>
<dbReference type="PANTHER" id="PTHR30188">
    <property type="entry name" value="ABC TRANSPORTER PERMEASE PROTEIN-RELATED"/>
    <property type="match status" value="1"/>
</dbReference>
<evidence type="ECO:0000256" key="1">
    <source>
        <dbReference type="RuleBase" id="RU362044"/>
    </source>
</evidence>
<comment type="caution">
    <text evidence="2">The sequence shown here is derived from an EMBL/GenBank/DDBJ whole genome shotgun (WGS) entry which is preliminary data.</text>
</comment>
<dbReference type="Pfam" id="PF02405">
    <property type="entry name" value="MlaE"/>
    <property type="match status" value="1"/>
</dbReference>
<keyword evidence="1" id="KW-1133">Transmembrane helix</keyword>
<evidence type="ECO:0000313" key="2">
    <source>
        <dbReference type="EMBL" id="PZP56813.1"/>
    </source>
</evidence>
<dbReference type="PANTHER" id="PTHR30188:SF3">
    <property type="entry name" value="ABC TRANSPORTER PERMEASE"/>
    <property type="match status" value="1"/>
</dbReference>
<feature type="transmembrane region" description="Helical" evidence="1">
    <location>
        <begin position="252"/>
        <end position="282"/>
    </location>
</feature>
<gene>
    <name evidence="2" type="ORF">DI586_02355</name>
</gene>
<name>A0A2W5FPC4_9BACT</name>
<protein>
    <submittedName>
        <fullName evidence="2">ABC transporter permease</fullName>
    </submittedName>
</protein>
<dbReference type="InterPro" id="IPR003453">
    <property type="entry name" value="ABC_MlaE_roteobac"/>
</dbReference>
<feature type="transmembrane region" description="Helical" evidence="1">
    <location>
        <begin position="302"/>
        <end position="322"/>
    </location>
</feature>
<dbReference type="AlphaFoldDB" id="A0A2W5FPC4"/>
<feature type="transmembrane region" description="Helical" evidence="1">
    <location>
        <begin position="342"/>
        <end position="361"/>
    </location>
</feature>
<reference evidence="2 3" key="1">
    <citation type="submission" date="2017-08" db="EMBL/GenBank/DDBJ databases">
        <title>Infants hospitalized years apart are colonized by the same room-sourced microbial strains.</title>
        <authorList>
            <person name="Brooks B."/>
            <person name="Olm M.R."/>
            <person name="Firek B.A."/>
            <person name="Baker R."/>
            <person name="Thomas B.C."/>
            <person name="Morowitz M.J."/>
            <person name="Banfield J.F."/>
        </authorList>
    </citation>
    <scope>NUCLEOTIDE SEQUENCE [LARGE SCALE GENOMIC DNA]</scope>
    <source>
        <strain evidence="2">S2_006_000_R2_64</strain>
    </source>
</reference>
<dbReference type="EMBL" id="QFOT01000014">
    <property type="protein sequence ID" value="PZP56813.1"/>
    <property type="molecule type" value="Genomic_DNA"/>
</dbReference>
<keyword evidence="1" id="KW-0472">Membrane</keyword>
<dbReference type="NCBIfam" id="TIGR00056">
    <property type="entry name" value="MlaE family lipid ABC transporter permease subunit"/>
    <property type="match status" value="1"/>
</dbReference>
<dbReference type="GO" id="GO:0043190">
    <property type="term" value="C:ATP-binding cassette (ABC) transporter complex"/>
    <property type="evidence" value="ECO:0007669"/>
    <property type="project" value="InterPro"/>
</dbReference>
<sequence>MSPEKTYFTIDNRVLHLGGTWTLDRSETIVAQAAMKLGEAEFSRIDSSRIEKMDSWGAYFLKKIINNSGAYADVTPEQRKLLEFIPETKQAQTVVKNTSMIHDAMEAAGQKTLSAFGEIFAVLSFIGQTSIRFLKNFGNPRSFRFHSIIRHIDETGLKAVPIIALLAILTTMVISYQAATQLQKFGANIFTVDLTVISLLREMGVLITAIMVAGRSGSAFAAEIGVMKLREEVDALRTIGMDPFEVLVLPRVLALMISLPILTFIADMVGIAGGSIISMALLDIPLDQYIDRVQSVAKPTMFFVGMVKAPVFAFIIAIVGTYQGMNITGSAESVGKLTTVSVVQSIFLVIMADALFSILFAQMDI</sequence>
<dbReference type="Proteomes" id="UP000249739">
    <property type="component" value="Unassembled WGS sequence"/>
</dbReference>
<organism evidence="2 3">
    <name type="scientific">Micavibrio aeruginosavorus</name>
    <dbReference type="NCBI Taxonomy" id="349221"/>
    <lineage>
        <taxon>Bacteria</taxon>
        <taxon>Pseudomonadati</taxon>
        <taxon>Bdellovibrionota</taxon>
        <taxon>Bdellovibrionia</taxon>
        <taxon>Bdellovibrionales</taxon>
        <taxon>Pseudobdellovibrionaceae</taxon>
        <taxon>Micavibrio</taxon>
    </lineage>
</organism>